<keyword evidence="4" id="KW-0106">Calcium</keyword>
<keyword evidence="2" id="KW-0964">Secreted</keyword>
<evidence type="ECO:0000256" key="5">
    <source>
        <dbReference type="SAM" id="MobiDB-lite"/>
    </source>
</evidence>
<dbReference type="AlphaFoldDB" id="A0A7D6H131"/>
<feature type="compositionally biased region" description="Acidic residues" evidence="5">
    <location>
        <begin position="115"/>
        <end position="124"/>
    </location>
</feature>
<protein>
    <recommendedName>
        <fullName evidence="8">Thrombospondin type 3 repeat-containing protein</fullName>
    </recommendedName>
</protein>
<dbReference type="InterPro" id="IPR059100">
    <property type="entry name" value="TSP3_bac"/>
</dbReference>
<evidence type="ECO:0000256" key="4">
    <source>
        <dbReference type="ARBA" id="ARBA00022837"/>
    </source>
</evidence>
<feature type="compositionally biased region" description="Acidic residues" evidence="5">
    <location>
        <begin position="165"/>
        <end position="179"/>
    </location>
</feature>
<evidence type="ECO:0000313" key="7">
    <source>
        <dbReference type="Proteomes" id="UP000510869"/>
    </source>
</evidence>
<accession>A0A7D6H131</accession>
<gene>
    <name evidence="6" type="ORF">HYG81_05830</name>
</gene>
<feature type="compositionally biased region" description="Acidic residues" evidence="5">
    <location>
        <begin position="187"/>
        <end position="220"/>
    </location>
</feature>
<dbReference type="PANTHER" id="PTHR37467">
    <property type="entry name" value="EXPORTED CALCIUM-BINDING GLYCOPROTEIN-RELATED"/>
    <property type="match status" value="1"/>
</dbReference>
<keyword evidence="7" id="KW-1185">Reference proteome</keyword>
<dbReference type="PANTHER" id="PTHR37467:SF1">
    <property type="entry name" value="EXPORTED CALCIUM-BINDING GLYCOPROTEIN"/>
    <property type="match status" value="1"/>
</dbReference>
<dbReference type="InterPro" id="IPR053180">
    <property type="entry name" value="Ca-binding_acidic-repeat"/>
</dbReference>
<reference evidence="6 7" key="1">
    <citation type="submission" date="2020-07" db="EMBL/GenBank/DDBJ databases">
        <title>Natrinema (YPL30) sp. nov. and Haloterrigena xxxxxx (YPL8) sp. nov., isolated from a salt mine.</title>
        <authorList>
            <person name="Cui H."/>
        </authorList>
    </citation>
    <scope>NUCLEOTIDE SEQUENCE [LARGE SCALE GENOMIC DNA]</scope>
    <source>
        <strain evidence="6 7">YPL13</strain>
    </source>
</reference>
<evidence type="ECO:0000313" key="6">
    <source>
        <dbReference type="EMBL" id="QLK27125.1"/>
    </source>
</evidence>
<keyword evidence="3" id="KW-0732">Signal</keyword>
<dbReference type="EMBL" id="CP059154">
    <property type="protein sequence ID" value="QLK27125.1"/>
    <property type="molecule type" value="Genomic_DNA"/>
</dbReference>
<dbReference type="GO" id="GO:0008237">
    <property type="term" value="F:metallopeptidase activity"/>
    <property type="evidence" value="ECO:0007669"/>
    <property type="project" value="InterPro"/>
</dbReference>
<evidence type="ECO:0000256" key="3">
    <source>
        <dbReference type="ARBA" id="ARBA00022729"/>
    </source>
</evidence>
<dbReference type="InterPro" id="IPR024079">
    <property type="entry name" value="MetalloPept_cat_dom_sf"/>
</dbReference>
<dbReference type="Pfam" id="PF18884">
    <property type="entry name" value="TSP3_bac"/>
    <property type="match status" value="8"/>
</dbReference>
<dbReference type="RefSeq" id="WP_180842289.1">
    <property type="nucleotide sequence ID" value="NZ_CP059154.1"/>
</dbReference>
<sequence>MRSSRLLTVLVLLVGLLTTGVVAGATVVDPDGDGEPVLVEFRDGTGPFDDDTDGDGLDDGAEKQRGTDPTTADTDGDGIADGPEVHDHGTDPLEGDTDGDGLDDVTEIRDHETDPLEADTDGDGLADGSEIREHGTDPLETDTDGDGLDDGTEVSQHGTNPLAADSDDDGLSDPDELETYETNPLEADTDDDGLADAPEIDDYETDPLEADTDGDGLDDGPEVHAHETDPTASDTDDDGLSDGAEVHQKDRYPDADPLRTDIYVEVDRMEGLDLERAELERIVDEFDTAPLGNPDGSSGAALHVIDSDVIPWESSTDVGDLTGYRSEYFDRAGEGYHYLAIVENVAGDTARGNIIGKAGLGTMMVESQRGRDHTGTTVMHELGHSLGLSNTDFEGIDTATYSFRSYRSAMNYNAPRDYYGFSSGTGPNDFDDWSYLDEHMFTPSTTSVTVGG</sequence>
<name>A0A7D6H131_9EURY</name>
<comment type="subcellular location">
    <subcellularLocation>
        <location evidence="1">Secreted</location>
    </subcellularLocation>
</comment>
<dbReference type="GeneID" id="56142705"/>
<feature type="region of interest" description="Disordered" evidence="5">
    <location>
        <begin position="30"/>
        <end position="255"/>
    </location>
</feature>
<dbReference type="OrthoDB" id="291824at2157"/>
<dbReference type="Gene3D" id="3.40.390.10">
    <property type="entry name" value="Collagenase (Catalytic Domain)"/>
    <property type="match status" value="1"/>
</dbReference>
<evidence type="ECO:0000256" key="2">
    <source>
        <dbReference type="ARBA" id="ARBA00022525"/>
    </source>
</evidence>
<feature type="compositionally biased region" description="Basic and acidic residues" evidence="5">
    <location>
        <begin position="244"/>
        <end position="255"/>
    </location>
</feature>
<proteinExistence type="predicted"/>
<evidence type="ECO:0000256" key="1">
    <source>
        <dbReference type="ARBA" id="ARBA00004613"/>
    </source>
</evidence>
<organism evidence="6 7">
    <name type="scientific">Natrinema zhouii</name>
    <dbReference type="NCBI Taxonomy" id="1710539"/>
    <lineage>
        <taxon>Archaea</taxon>
        <taxon>Methanobacteriati</taxon>
        <taxon>Methanobacteriota</taxon>
        <taxon>Stenosarchaea group</taxon>
        <taxon>Halobacteria</taxon>
        <taxon>Halobacteriales</taxon>
        <taxon>Natrialbaceae</taxon>
        <taxon>Natrinema</taxon>
    </lineage>
</organism>
<feature type="compositionally biased region" description="Acidic residues" evidence="5">
    <location>
        <begin position="139"/>
        <end position="152"/>
    </location>
</feature>
<dbReference type="Proteomes" id="UP000510869">
    <property type="component" value="Chromosome"/>
</dbReference>
<evidence type="ECO:0008006" key="8">
    <source>
        <dbReference type="Google" id="ProtNLM"/>
    </source>
</evidence>
<feature type="compositionally biased region" description="Acidic residues" evidence="5">
    <location>
        <begin position="48"/>
        <end position="59"/>
    </location>
</feature>
<feature type="compositionally biased region" description="Acidic residues" evidence="5">
    <location>
        <begin position="93"/>
        <end position="105"/>
    </location>
</feature>
<dbReference type="SUPFAM" id="SSF55486">
    <property type="entry name" value="Metalloproteases ('zincins'), catalytic domain"/>
    <property type="match status" value="1"/>
</dbReference>
<dbReference type="KEGG" id="nay:HYG81_05830"/>